<feature type="non-terminal residue" evidence="1">
    <location>
        <position position="72"/>
    </location>
</feature>
<dbReference type="EMBL" id="LCJG01000026">
    <property type="protein sequence ID" value="KKT72752.1"/>
    <property type="molecule type" value="Genomic_DNA"/>
</dbReference>
<sequence>MDYLGTIRDVFSNTTQQSNIVDYVNSQANSGQAVVNVSNGALFTIGDQVVLYDGEDLFETATIQNIVTNAIT</sequence>
<dbReference type="Proteomes" id="UP000034835">
    <property type="component" value="Unassembled WGS sequence"/>
</dbReference>
<evidence type="ECO:0000313" key="1">
    <source>
        <dbReference type="EMBL" id="KKT72752.1"/>
    </source>
</evidence>
<dbReference type="STRING" id="1618384.UW68_C0026G0001"/>
<gene>
    <name evidence="1" type="ORF">UW68_C0026G0001</name>
</gene>
<evidence type="ECO:0000313" key="2">
    <source>
        <dbReference type="Proteomes" id="UP000034835"/>
    </source>
</evidence>
<comment type="caution">
    <text evidence="1">The sequence shown here is derived from an EMBL/GenBank/DDBJ whole genome shotgun (WGS) entry which is preliminary data.</text>
</comment>
<proteinExistence type="predicted"/>
<organism evidence="1 2">
    <name type="scientific">Candidatus Collierbacteria bacterium GW2011_GWB1_44_6</name>
    <dbReference type="NCBI Taxonomy" id="1618384"/>
    <lineage>
        <taxon>Bacteria</taxon>
        <taxon>Candidatus Collieribacteriota</taxon>
    </lineage>
</organism>
<accession>A0A0G1LVC3</accession>
<reference evidence="1 2" key="1">
    <citation type="journal article" date="2015" name="Nature">
        <title>rRNA introns, odd ribosomes, and small enigmatic genomes across a large radiation of phyla.</title>
        <authorList>
            <person name="Brown C.T."/>
            <person name="Hug L.A."/>
            <person name="Thomas B.C."/>
            <person name="Sharon I."/>
            <person name="Castelle C.J."/>
            <person name="Singh A."/>
            <person name="Wilkins M.J."/>
            <person name="Williams K.H."/>
            <person name="Banfield J.F."/>
        </authorList>
    </citation>
    <scope>NUCLEOTIDE SEQUENCE [LARGE SCALE GENOMIC DNA]</scope>
</reference>
<dbReference type="AlphaFoldDB" id="A0A0G1LVC3"/>
<name>A0A0G1LVC3_9BACT</name>
<protein>
    <submittedName>
        <fullName evidence="1">Uncharacterized protein</fullName>
    </submittedName>
</protein>